<dbReference type="PROSITE" id="PS51352">
    <property type="entry name" value="THIOREDOXIN_2"/>
    <property type="match status" value="1"/>
</dbReference>
<evidence type="ECO:0000256" key="3">
    <source>
        <dbReference type="ARBA" id="ARBA00023157"/>
    </source>
</evidence>
<dbReference type="EMBL" id="RZNJ01000002">
    <property type="protein sequence ID" value="RUT32808.1"/>
    <property type="molecule type" value="Genomic_DNA"/>
</dbReference>
<keyword evidence="2" id="KW-0560">Oxidoreductase</keyword>
<sequence length="281" mass="29898">MPRLTLALVALSAALAGGLAATLLTRDAAPDEAAIRSIVETVLAERPAPATAEPAPLSAEAINPLIEDYLMSDPRILERMSTALDIELRTAQAAETLAALETYRTQIYEDADNIILGNPEGDVTLVEMFDYNCSFCRNALPDLAALLDEDPNLRVILKEFPILSQESVAAARVGVVVARADVDYWDFHETLFTGRGQVTGQTALAAAAELGLNPVSVELDMQAASVTEAIQRSYALAQALNITGTPTYIIGDELIPGAIGLEELRGRIANMRACGSTQCDG</sequence>
<evidence type="ECO:0000256" key="4">
    <source>
        <dbReference type="ARBA" id="ARBA00023284"/>
    </source>
</evidence>
<evidence type="ECO:0000313" key="7">
    <source>
        <dbReference type="EMBL" id="RUT32808.1"/>
    </source>
</evidence>
<evidence type="ECO:0000259" key="6">
    <source>
        <dbReference type="PROSITE" id="PS51352"/>
    </source>
</evidence>
<dbReference type="OrthoDB" id="9780147at2"/>
<proteinExistence type="predicted"/>
<organism evidence="7 8">
    <name type="scientific">Arsenicitalea aurantiaca</name>
    <dbReference type="NCBI Taxonomy" id="1783274"/>
    <lineage>
        <taxon>Bacteria</taxon>
        <taxon>Pseudomonadati</taxon>
        <taxon>Pseudomonadota</taxon>
        <taxon>Alphaproteobacteria</taxon>
        <taxon>Hyphomicrobiales</taxon>
        <taxon>Devosiaceae</taxon>
        <taxon>Arsenicitalea</taxon>
    </lineage>
</organism>
<keyword evidence="3" id="KW-1015">Disulfide bond</keyword>
<dbReference type="RefSeq" id="WP_127187765.1">
    <property type="nucleotide sequence ID" value="NZ_RZNJ01000002.1"/>
</dbReference>
<dbReference type="GO" id="GO:0016491">
    <property type="term" value="F:oxidoreductase activity"/>
    <property type="evidence" value="ECO:0007669"/>
    <property type="project" value="UniProtKB-KW"/>
</dbReference>
<dbReference type="Proteomes" id="UP000281547">
    <property type="component" value="Unassembled WGS sequence"/>
</dbReference>
<evidence type="ECO:0000256" key="2">
    <source>
        <dbReference type="ARBA" id="ARBA00023002"/>
    </source>
</evidence>
<dbReference type="InterPro" id="IPR001853">
    <property type="entry name" value="DSBA-like_thioredoxin_dom"/>
</dbReference>
<dbReference type="InterPro" id="IPR036249">
    <property type="entry name" value="Thioredoxin-like_sf"/>
</dbReference>
<accession>A0A433XFT4</accession>
<reference evidence="7 8" key="1">
    <citation type="journal article" date="2016" name="Int. J. Syst. Evol. Microbiol.">
        <title>Arsenicitalea aurantiaca gen. nov., sp. nov., a new member of the family Hyphomicrobiaceae, isolated from high-arsenic sediment.</title>
        <authorList>
            <person name="Mu Y."/>
            <person name="Zhou L."/>
            <person name="Zeng X.C."/>
            <person name="Liu L."/>
            <person name="Pan Y."/>
            <person name="Chen X."/>
            <person name="Wang J."/>
            <person name="Li S."/>
            <person name="Li W.J."/>
            <person name="Wang Y."/>
        </authorList>
    </citation>
    <scope>NUCLEOTIDE SEQUENCE [LARGE SCALE GENOMIC DNA]</scope>
    <source>
        <strain evidence="7 8">42-50</strain>
    </source>
</reference>
<feature type="signal peptide" evidence="5">
    <location>
        <begin position="1"/>
        <end position="21"/>
    </location>
</feature>
<dbReference type="AlphaFoldDB" id="A0A433XFT4"/>
<evidence type="ECO:0000256" key="1">
    <source>
        <dbReference type="ARBA" id="ARBA00022729"/>
    </source>
</evidence>
<feature type="chain" id="PRO_5019070544" evidence="5">
    <location>
        <begin position="22"/>
        <end position="281"/>
    </location>
</feature>
<evidence type="ECO:0000313" key="8">
    <source>
        <dbReference type="Proteomes" id="UP000281547"/>
    </source>
</evidence>
<keyword evidence="8" id="KW-1185">Reference proteome</keyword>
<evidence type="ECO:0000256" key="5">
    <source>
        <dbReference type="SAM" id="SignalP"/>
    </source>
</evidence>
<keyword evidence="4" id="KW-0676">Redox-active center</keyword>
<dbReference type="InterPro" id="IPR013766">
    <property type="entry name" value="Thioredoxin_domain"/>
</dbReference>
<gene>
    <name evidence="7" type="ORF">EMQ25_06605</name>
</gene>
<protein>
    <submittedName>
        <fullName evidence="7">DsbA family protein</fullName>
    </submittedName>
</protein>
<dbReference type="PANTHER" id="PTHR13887">
    <property type="entry name" value="GLUTATHIONE S-TRANSFERASE KAPPA"/>
    <property type="match status" value="1"/>
</dbReference>
<feature type="domain" description="Thioredoxin" evidence="6">
    <location>
        <begin position="88"/>
        <end position="273"/>
    </location>
</feature>
<dbReference type="Pfam" id="PF01323">
    <property type="entry name" value="DSBA"/>
    <property type="match status" value="1"/>
</dbReference>
<dbReference type="PANTHER" id="PTHR13887:SF14">
    <property type="entry name" value="DISULFIDE BOND FORMATION PROTEIN D"/>
    <property type="match status" value="1"/>
</dbReference>
<dbReference type="SUPFAM" id="SSF52833">
    <property type="entry name" value="Thioredoxin-like"/>
    <property type="match status" value="1"/>
</dbReference>
<keyword evidence="1 5" id="KW-0732">Signal</keyword>
<dbReference type="Gene3D" id="3.40.30.10">
    <property type="entry name" value="Glutaredoxin"/>
    <property type="match status" value="1"/>
</dbReference>
<name>A0A433XFT4_9HYPH</name>
<dbReference type="CDD" id="cd03023">
    <property type="entry name" value="DsbA_Com1_like"/>
    <property type="match status" value="1"/>
</dbReference>
<comment type="caution">
    <text evidence="7">The sequence shown here is derived from an EMBL/GenBank/DDBJ whole genome shotgun (WGS) entry which is preliminary data.</text>
</comment>